<feature type="region of interest" description="Disordered" evidence="4">
    <location>
        <begin position="19"/>
        <end position="45"/>
    </location>
</feature>
<dbReference type="RefSeq" id="WP_175550178.1">
    <property type="nucleotide sequence ID" value="NZ_FQWZ01000005.1"/>
</dbReference>
<protein>
    <submittedName>
        <fullName evidence="6">Quinoprotein glucose dehydrogenase</fullName>
    </submittedName>
</protein>
<proteinExistence type="inferred from homology"/>
<dbReference type="InterPro" id="IPR018391">
    <property type="entry name" value="PQQ_b-propeller_rpt"/>
</dbReference>
<dbReference type="InterPro" id="IPR002372">
    <property type="entry name" value="PQQ_rpt_dom"/>
</dbReference>
<feature type="domain" description="Pyrrolo-quinoline quinone repeat" evidence="5">
    <location>
        <begin position="39"/>
        <end position="645"/>
    </location>
</feature>
<keyword evidence="7" id="KW-1185">Reference proteome</keyword>
<reference evidence="6 7" key="1">
    <citation type="submission" date="2016-11" db="EMBL/GenBank/DDBJ databases">
        <authorList>
            <person name="Jaros S."/>
            <person name="Januszkiewicz K."/>
            <person name="Wedrychowicz H."/>
        </authorList>
    </citation>
    <scope>NUCLEOTIDE SEQUENCE [LARGE SCALE GENOMIC DNA]</scope>
    <source>
        <strain evidence="6 7">CGMCC 1.7049</strain>
    </source>
</reference>
<evidence type="ECO:0000256" key="4">
    <source>
        <dbReference type="SAM" id="MobiDB-lite"/>
    </source>
</evidence>
<dbReference type="GO" id="GO:0016020">
    <property type="term" value="C:membrane"/>
    <property type="evidence" value="ECO:0007669"/>
    <property type="project" value="InterPro"/>
</dbReference>
<dbReference type="AlphaFoldDB" id="A0A1M5PR65"/>
<comment type="cofactor">
    <cofactor evidence="1">
        <name>pyrroloquinoline quinone</name>
        <dbReference type="ChEBI" id="CHEBI:58442"/>
    </cofactor>
</comment>
<dbReference type="InterPro" id="IPR017511">
    <property type="entry name" value="PQQ_mDH"/>
</dbReference>
<dbReference type="PANTHER" id="PTHR32303:SF4">
    <property type="entry name" value="QUINOPROTEIN GLUCOSE DEHYDROGENASE"/>
    <property type="match status" value="1"/>
</dbReference>
<evidence type="ECO:0000256" key="1">
    <source>
        <dbReference type="ARBA" id="ARBA00001931"/>
    </source>
</evidence>
<evidence type="ECO:0000256" key="2">
    <source>
        <dbReference type="ARBA" id="ARBA00008156"/>
    </source>
</evidence>
<dbReference type="GO" id="GO:0048038">
    <property type="term" value="F:quinone binding"/>
    <property type="evidence" value="ECO:0007669"/>
    <property type="project" value="InterPro"/>
</dbReference>
<sequence length="683" mass="73292">MMAWALVIGVLLTTAGCQRPAPEQRDTTQAQAPRPARNWPHVSGDEGGQKYAALDEINLGNVSRLKPAWRYDTGDYSTGNEVHGATAFQVSPLMIDGRLYLCTPYNRVISLDAETGAVRWQHDPQVDLQGVYTPTCRGVAYWRDTRHGTERRCAERIFEATLDARLIAVDAQTGERCDEFGVDGSVSLKTGLGAVRPAEVYTTSAPLVIGDRVVTGAFIRDGQRLDAPSGAVRAYDARSGALSWVWDPVPPGTASVSAADVAAGAVLAPGTPNVWGLMSADSSRGLIYMPTGSAAPDHYRGVERGDRDYYGASIVALDATTGAVRWHFQTVHHDLWDYDVGAQPLLFDFRRPDGSTRPALLASTKLGHLFVLDRETGAPLLPIEERAVPASTVPGERAAPTQPFPIKPAGLHPSTLTRDDLWGLTPWDRGRCQQQFDALDNQGLFTPPSLRGALQYPGLGGGINWGGASIDPQRMRAIVNLQRVPFVIKLVPRATYESAQTANAATGPQQASANELVAFNPQVGTPYVAVREPLLSPLMTPCIKPPWGEIAAVDLRSGALIWRKPLGTLQGLAPLIGRWLDTGTPNSGGSLQTAGGLVFIAAAMDRQLRAFDAASGELLWQYRLPYAGNATPISYRSRDGGRQYVVIAAGGHGPLGTTPGDAVMAFTLDGEVGPRVMPTSQER</sequence>
<dbReference type="GO" id="GO:0008876">
    <property type="term" value="F:quinoprotein glucose dehydrogenase activity"/>
    <property type="evidence" value="ECO:0007669"/>
    <property type="project" value="TreeGrafter"/>
</dbReference>
<dbReference type="EMBL" id="FQWZ01000005">
    <property type="protein sequence ID" value="SHH04190.1"/>
    <property type="molecule type" value="Genomic_DNA"/>
</dbReference>
<dbReference type="PANTHER" id="PTHR32303">
    <property type="entry name" value="QUINOPROTEIN ALCOHOL DEHYDROGENASE (CYTOCHROME C)"/>
    <property type="match status" value="1"/>
</dbReference>
<dbReference type="InterPro" id="IPR011047">
    <property type="entry name" value="Quinoprotein_ADH-like_sf"/>
</dbReference>
<organism evidence="6 7">
    <name type="scientific">Hydrocarboniphaga daqingensis</name>
    <dbReference type="NCBI Taxonomy" id="490188"/>
    <lineage>
        <taxon>Bacteria</taxon>
        <taxon>Pseudomonadati</taxon>
        <taxon>Pseudomonadota</taxon>
        <taxon>Gammaproteobacteria</taxon>
        <taxon>Nevskiales</taxon>
        <taxon>Nevskiaceae</taxon>
        <taxon>Hydrocarboniphaga</taxon>
    </lineage>
</organism>
<dbReference type="CDD" id="cd10280">
    <property type="entry name" value="PQQ_mGDH"/>
    <property type="match status" value="1"/>
</dbReference>
<dbReference type="SMART" id="SM00564">
    <property type="entry name" value="PQQ"/>
    <property type="match status" value="4"/>
</dbReference>
<dbReference type="Proteomes" id="UP000199758">
    <property type="component" value="Unassembled WGS sequence"/>
</dbReference>
<evidence type="ECO:0000259" key="5">
    <source>
        <dbReference type="Pfam" id="PF01011"/>
    </source>
</evidence>
<accession>A0A1M5PR65</accession>
<name>A0A1M5PR65_9GAMM</name>
<keyword evidence="3" id="KW-0560">Oxidoreductase</keyword>
<gene>
    <name evidence="6" type="ORF">SAMN04488068_2259</name>
</gene>
<dbReference type="SUPFAM" id="SSF50998">
    <property type="entry name" value="Quinoprotein alcohol dehydrogenase-like"/>
    <property type="match status" value="1"/>
</dbReference>
<evidence type="ECO:0000313" key="6">
    <source>
        <dbReference type="EMBL" id="SHH04190.1"/>
    </source>
</evidence>
<evidence type="ECO:0000256" key="3">
    <source>
        <dbReference type="ARBA" id="ARBA00023002"/>
    </source>
</evidence>
<dbReference type="STRING" id="490188.SAMN04488068_2259"/>
<dbReference type="Gene3D" id="2.140.10.10">
    <property type="entry name" value="Quinoprotein alcohol dehydrogenase-like superfamily"/>
    <property type="match status" value="1"/>
</dbReference>
<dbReference type="Pfam" id="PF01011">
    <property type="entry name" value="PQQ"/>
    <property type="match status" value="1"/>
</dbReference>
<comment type="similarity">
    <text evidence="2">Belongs to the bacterial PQQ dehydrogenase family.</text>
</comment>
<evidence type="ECO:0000313" key="7">
    <source>
        <dbReference type="Proteomes" id="UP000199758"/>
    </source>
</evidence>